<keyword evidence="6" id="KW-0479">Metal-binding</keyword>
<feature type="transmembrane region" description="Helical" evidence="15">
    <location>
        <begin position="187"/>
        <end position="209"/>
    </location>
</feature>
<keyword evidence="11" id="KW-0560">Oxidoreductase</keyword>
<dbReference type="GO" id="GO:0005506">
    <property type="term" value="F:iron ion binding"/>
    <property type="evidence" value="ECO:0007669"/>
    <property type="project" value="InterPro"/>
</dbReference>
<organism evidence="17 18">
    <name type="scientific">Ceratodon purpureus</name>
    <name type="common">Fire moss</name>
    <name type="synonym">Dicranum purpureum</name>
    <dbReference type="NCBI Taxonomy" id="3225"/>
    <lineage>
        <taxon>Eukaryota</taxon>
        <taxon>Viridiplantae</taxon>
        <taxon>Streptophyta</taxon>
        <taxon>Embryophyta</taxon>
        <taxon>Bryophyta</taxon>
        <taxon>Bryophytina</taxon>
        <taxon>Bryopsida</taxon>
        <taxon>Dicranidae</taxon>
        <taxon>Pseudoditrichales</taxon>
        <taxon>Ditrichaceae</taxon>
        <taxon>Ceratodon</taxon>
    </lineage>
</organism>
<evidence type="ECO:0000256" key="5">
    <source>
        <dbReference type="ARBA" id="ARBA00022692"/>
    </source>
</evidence>
<keyword evidence="4" id="KW-0444">Lipid biosynthesis</keyword>
<evidence type="ECO:0000256" key="3">
    <source>
        <dbReference type="ARBA" id="ARBA00009324"/>
    </source>
</evidence>
<comment type="subcellular location">
    <subcellularLocation>
        <location evidence="2">Endoplasmic reticulum membrane</location>
        <topology evidence="2">Multi-pass membrane protein</topology>
    </subcellularLocation>
</comment>
<keyword evidence="5 15" id="KW-0812">Transmembrane</keyword>
<dbReference type="GO" id="GO:0006633">
    <property type="term" value="P:fatty acid biosynthetic process"/>
    <property type="evidence" value="ECO:0007669"/>
    <property type="project" value="UniProtKB-KW"/>
</dbReference>
<feature type="transmembrane region" description="Helical" evidence="15">
    <location>
        <begin position="103"/>
        <end position="122"/>
    </location>
</feature>
<evidence type="ECO:0000256" key="4">
    <source>
        <dbReference type="ARBA" id="ARBA00022516"/>
    </source>
</evidence>
<keyword evidence="13 15" id="KW-0472">Membrane</keyword>
<evidence type="ECO:0000256" key="6">
    <source>
        <dbReference type="ARBA" id="ARBA00022723"/>
    </source>
</evidence>
<evidence type="ECO:0000256" key="10">
    <source>
        <dbReference type="ARBA" id="ARBA00022989"/>
    </source>
</evidence>
<reference evidence="17" key="1">
    <citation type="submission" date="2020-06" db="EMBL/GenBank/DDBJ databases">
        <title>WGS assembly of Ceratodon purpureus strain R40.</title>
        <authorList>
            <person name="Carey S.B."/>
            <person name="Jenkins J."/>
            <person name="Shu S."/>
            <person name="Lovell J.T."/>
            <person name="Sreedasyam A."/>
            <person name="Maumus F."/>
            <person name="Tiley G.P."/>
            <person name="Fernandez-Pozo N."/>
            <person name="Barry K."/>
            <person name="Chen C."/>
            <person name="Wang M."/>
            <person name="Lipzen A."/>
            <person name="Daum C."/>
            <person name="Saski C.A."/>
            <person name="Payton A.C."/>
            <person name="Mcbreen J.C."/>
            <person name="Conrad R.E."/>
            <person name="Kollar L.M."/>
            <person name="Olsson S."/>
            <person name="Huttunen S."/>
            <person name="Landis J.B."/>
            <person name="Wickett N.J."/>
            <person name="Johnson M.G."/>
            <person name="Rensing S.A."/>
            <person name="Grimwood J."/>
            <person name="Schmutz J."/>
            <person name="Mcdaniel S.F."/>
        </authorList>
    </citation>
    <scope>NUCLEOTIDE SEQUENCE</scope>
    <source>
        <strain evidence="17">R40</strain>
    </source>
</reference>
<comment type="caution">
    <text evidence="17">The sequence shown here is derived from an EMBL/GenBank/DDBJ whole genome shotgun (WGS) entry which is preliminary data.</text>
</comment>
<keyword evidence="8" id="KW-0276">Fatty acid metabolism</keyword>
<dbReference type="InterPro" id="IPR006694">
    <property type="entry name" value="Fatty_acid_hydroxylase"/>
</dbReference>
<keyword evidence="9" id="KW-0862">Zinc</keyword>
<evidence type="ECO:0000256" key="2">
    <source>
        <dbReference type="ARBA" id="ARBA00004477"/>
    </source>
</evidence>
<dbReference type="AlphaFoldDB" id="A0A8T0I850"/>
<evidence type="ECO:0000256" key="1">
    <source>
        <dbReference type="ARBA" id="ARBA00001947"/>
    </source>
</evidence>
<keyword evidence="10 15" id="KW-1133">Transmembrane helix</keyword>
<dbReference type="Proteomes" id="UP000822688">
    <property type="component" value="Chromosome 4"/>
</dbReference>
<evidence type="ECO:0000256" key="14">
    <source>
        <dbReference type="ARBA" id="ARBA00023160"/>
    </source>
</evidence>
<comment type="similarity">
    <text evidence="3">Belongs to the sterol desaturase family.</text>
</comment>
<dbReference type="GO" id="GO:0080132">
    <property type="term" value="F:fatty acid 2-hydroxylase activity"/>
    <property type="evidence" value="ECO:0007669"/>
    <property type="project" value="InterPro"/>
</dbReference>
<dbReference type="EMBL" id="CM026424">
    <property type="protein sequence ID" value="KAG0579139.1"/>
    <property type="molecule type" value="Genomic_DNA"/>
</dbReference>
<keyword evidence="7" id="KW-0256">Endoplasmic reticulum</keyword>
<sequence length="279" mass="32559">MAPDGFNSYEEHVLRKPLTNGSARKTFKVDMTKPMVAQVGRLGSDYDEWVHQPVKRKECPRLFDSDLLEYFTKCKWWMIPLIWGPVVAWCEAKALAEGLPVKLLLVAFTEGLLFWTLLEYILHRWVFHMKASSATTNKMHYIIHGFHHKHPMDGDRLVFPPLYTAAICLFLWKLLDLVFSPQWKPSFYGGALLGYIIYDLTHYFLHFGTPFTNHLYKMKKGHYNHHFKDGNQNYSFGVTSSFWDRVFGTLQPPPKRTIVPVMRDSLLQENSNKDDNNAE</sequence>
<protein>
    <recommendedName>
        <fullName evidence="16">Fatty acid hydroxylase domain-containing protein</fullName>
    </recommendedName>
</protein>
<dbReference type="PANTHER" id="PTHR12863">
    <property type="entry name" value="FATTY ACID HYDROXYLASE"/>
    <property type="match status" value="1"/>
</dbReference>
<dbReference type="Pfam" id="PF04116">
    <property type="entry name" value="FA_hydroxylase"/>
    <property type="match status" value="1"/>
</dbReference>
<dbReference type="PANTHER" id="PTHR12863:SF1">
    <property type="entry name" value="FATTY ACID 2-HYDROXYLASE"/>
    <property type="match status" value="1"/>
</dbReference>
<gene>
    <name evidence="17" type="ORF">KC19_4G075700</name>
</gene>
<dbReference type="GO" id="GO:0005789">
    <property type="term" value="C:endoplasmic reticulum membrane"/>
    <property type="evidence" value="ECO:0007669"/>
    <property type="project" value="UniProtKB-SubCell"/>
</dbReference>
<evidence type="ECO:0000256" key="13">
    <source>
        <dbReference type="ARBA" id="ARBA00023136"/>
    </source>
</evidence>
<keyword evidence="18" id="KW-1185">Reference proteome</keyword>
<evidence type="ECO:0000256" key="9">
    <source>
        <dbReference type="ARBA" id="ARBA00022833"/>
    </source>
</evidence>
<feature type="domain" description="Fatty acid hydroxylase" evidence="16">
    <location>
        <begin position="111"/>
        <end position="249"/>
    </location>
</feature>
<evidence type="ECO:0000259" key="16">
    <source>
        <dbReference type="Pfam" id="PF04116"/>
    </source>
</evidence>
<evidence type="ECO:0000256" key="11">
    <source>
        <dbReference type="ARBA" id="ARBA00023002"/>
    </source>
</evidence>
<name>A0A8T0I850_CERPU</name>
<evidence type="ECO:0000313" key="18">
    <source>
        <dbReference type="Proteomes" id="UP000822688"/>
    </source>
</evidence>
<evidence type="ECO:0000313" key="17">
    <source>
        <dbReference type="EMBL" id="KAG0579139.1"/>
    </source>
</evidence>
<evidence type="ECO:0000256" key="15">
    <source>
        <dbReference type="SAM" id="Phobius"/>
    </source>
</evidence>
<evidence type="ECO:0000256" key="8">
    <source>
        <dbReference type="ARBA" id="ARBA00022832"/>
    </source>
</evidence>
<proteinExistence type="inferred from homology"/>
<keyword evidence="12" id="KW-0443">Lipid metabolism</keyword>
<feature type="transmembrane region" description="Helical" evidence="15">
    <location>
        <begin position="157"/>
        <end position="175"/>
    </location>
</feature>
<keyword evidence="14" id="KW-0275">Fatty acid biosynthesis</keyword>
<evidence type="ECO:0000256" key="12">
    <source>
        <dbReference type="ARBA" id="ARBA00023098"/>
    </source>
</evidence>
<comment type="cofactor">
    <cofactor evidence="1">
        <name>Zn(2+)</name>
        <dbReference type="ChEBI" id="CHEBI:29105"/>
    </cofactor>
</comment>
<evidence type="ECO:0000256" key="7">
    <source>
        <dbReference type="ARBA" id="ARBA00022824"/>
    </source>
</evidence>
<dbReference type="InterPro" id="IPR014430">
    <property type="entry name" value="Scs7"/>
</dbReference>
<accession>A0A8T0I850</accession>